<gene>
    <name evidence="7" type="ORF">HDU87_000246</name>
</gene>
<evidence type="ECO:0000256" key="1">
    <source>
        <dbReference type="ARBA" id="ARBA00004141"/>
    </source>
</evidence>
<dbReference type="AlphaFoldDB" id="A0AAD5XU79"/>
<dbReference type="Proteomes" id="UP001212152">
    <property type="component" value="Unassembled WGS sequence"/>
</dbReference>
<feature type="transmembrane region" description="Helical" evidence="6">
    <location>
        <begin position="131"/>
        <end position="148"/>
    </location>
</feature>
<feature type="transmembrane region" description="Helical" evidence="6">
    <location>
        <begin position="29"/>
        <end position="47"/>
    </location>
</feature>
<feature type="region of interest" description="Disordered" evidence="5">
    <location>
        <begin position="1"/>
        <end position="21"/>
    </location>
</feature>
<feature type="transmembrane region" description="Helical" evidence="6">
    <location>
        <begin position="53"/>
        <end position="79"/>
    </location>
</feature>
<dbReference type="SUPFAM" id="SSF103481">
    <property type="entry name" value="Multidrug resistance efflux transporter EmrE"/>
    <property type="match status" value="1"/>
</dbReference>
<dbReference type="NCBIfam" id="TIGR00803">
    <property type="entry name" value="nst"/>
    <property type="match status" value="1"/>
</dbReference>
<feature type="transmembrane region" description="Helical" evidence="6">
    <location>
        <begin position="339"/>
        <end position="359"/>
    </location>
</feature>
<feature type="transmembrane region" description="Helical" evidence="6">
    <location>
        <begin position="231"/>
        <end position="251"/>
    </location>
</feature>
<comment type="subcellular location">
    <subcellularLocation>
        <location evidence="1">Membrane</location>
        <topology evidence="1">Multi-pass membrane protein</topology>
    </subcellularLocation>
</comment>
<evidence type="ECO:0000256" key="3">
    <source>
        <dbReference type="ARBA" id="ARBA00022989"/>
    </source>
</evidence>
<feature type="transmembrane region" description="Helical" evidence="6">
    <location>
        <begin position="371"/>
        <end position="389"/>
    </location>
</feature>
<evidence type="ECO:0008006" key="9">
    <source>
        <dbReference type="Google" id="ProtNLM"/>
    </source>
</evidence>
<comment type="caution">
    <text evidence="7">The sequence shown here is derived from an EMBL/GenBank/DDBJ whole genome shotgun (WGS) entry which is preliminary data.</text>
</comment>
<proteinExistence type="predicted"/>
<name>A0AAD5XU79_9FUNG</name>
<dbReference type="GO" id="GO:0000139">
    <property type="term" value="C:Golgi membrane"/>
    <property type="evidence" value="ECO:0007669"/>
    <property type="project" value="InterPro"/>
</dbReference>
<keyword evidence="4 6" id="KW-0472">Membrane</keyword>
<evidence type="ECO:0000256" key="4">
    <source>
        <dbReference type="ARBA" id="ARBA00023136"/>
    </source>
</evidence>
<keyword evidence="2 6" id="KW-0812">Transmembrane</keyword>
<feature type="compositionally biased region" description="Gly residues" evidence="5">
    <location>
        <begin position="399"/>
        <end position="409"/>
    </location>
</feature>
<accession>A0AAD5XU79</accession>
<dbReference type="EMBL" id="JADGJQ010000001">
    <property type="protein sequence ID" value="KAJ3185622.1"/>
    <property type="molecule type" value="Genomic_DNA"/>
</dbReference>
<dbReference type="PANTHER" id="PTHR10231">
    <property type="entry name" value="NUCLEOTIDE-SUGAR TRANSMEMBRANE TRANSPORTER"/>
    <property type="match status" value="1"/>
</dbReference>
<dbReference type="InterPro" id="IPR037185">
    <property type="entry name" value="EmrE-like"/>
</dbReference>
<organism evidence="7 8">
    <name type="scientific">Geranomyces variabilis</name>
    <dbReference type="NCBI Taxonomy" id="109894"/>
    <lineage>
        <taxon>Eukaryota</taxon>
        <taxon>Fungi</taxon>
        <taxon>Fungi incertae sedis</taxon>
        <taxon>Chytridiomycota</taxon>
        <taxon>Chytridiomycota incertae sedis</taxon>
        <taxon>Chytridiomycetes</taxon>
        <taxon>Spizellomycetales</taxon>
        <taxon>Powellomycetaceae</taxon>
        <taxon>Geranomyces</taxon>
    </lineage>
</organism>
<feature type="transmembrane region" description="Helical" evidence="6">
    <location>
        <begin position="279"/>
        <end position="297"/>
    </location>
</feature>
<evidence type="ECO:0000256" key="2">
    <source>
        <dbReference type="ARBA" id="ARBA00022692"/>
    </source>
</evidence>
<reference evidence="7" key="1">
    <citation type="submission" date="2020-05" db="EMBL/GenBank/DDBJ databases">
        <title>Phylogenomic resolution of chytrid fungi.</title>
        <authorList>
            <person name="Stajich J.E."/>
            <person name="Amses K."/>
            <person name="Simmons R."/>
            <person name="Seto K."/>
            <person name="Myers J."/>
            <person name="Bonds A."/>
            <person name="Quandt C.A."/>
            <person name="Barry K."/>
            <person name="Liu P."/>
            <person name="Grigoriev I."/>
            <person name="Longcore J.E."/>
            <person name="James T.Y."/>
        </authorList>
    </citation>
    <scope>NUCLEOTIDE SEQUENCE</scope>
    <source>
        <strain evidence="7">JEL0379</strain>
    </source>
</reference>
<dbReference type="GO" id="GO:0015165">
    <property type="term" value="F:pyrimidine nucleotide-sugar transmembrane transporter activity"/>
    <property type="evidence" value="ECO:0007669"/>
    <property type="project" value="InterPro"/>
</dbReference>
<keyword evidence="8" id="KW-1185">Reference proteome</keyword>
<dbReference type="InterPro" id="IPR007271">
    <property type="entry name" value="Nuc_sug_transpt"/>
</dbReference>
<evidence type="ECO:0000313" key="8">
    <source>
        <dbReference type="Proteomes" id="UP001212152"/>
    </source>
</evidence>
<feature type="transmembrane region" description="Helical" evidence="6">
    <location>
        <begin position="309"/>
        <end position="333"/>
    </location>
</feature>
<dbReference type="Pfam" id="PF04142">
    <property type="entry name" value="Nuc_sug_transp"/>
    <property type="match status" value="1"/>
</dbReference>
<evidence type="ECO:0000256" key="5">
    <source>
        <dbReference type="SAM" id="MobiDB-lite"/>
    </source>
</evidence>
<feature type="transmembrane region" description="Helical" evidence="6">
    <location>
        <begin position="91"/>
        <end position="111"/>
    </location>
</feature>
<feature type="region of interest" description="Disordered" evidence="5">
    <location>
        <begin position="393"/>
        <end position="439"/>
    </location>
</feature>
<protein>
    <recommendedName>
        <fullName evidence="9">UDP-galactose transporter</fullName>
    </recommendedName>
</protein>
<sequence length="439" mass="44779">MGYTALSTSSNNSPTTSSPTSRRLRRAKLYSLLALVIQNTTLVFVLRRSRTQPIPYIASTAVFLAELVKLVVSTILHLVGSAPQERSFGRVRAAVCGRGALGMAVPAAAYALQNWLQFVAIARLDAPTFQVAAQMKILATAVCFVVILKRRLVSAQWAALCCLTVGVILCQLQGGSGAGDAGGGGGGGGDGAVPAPAADLFDGGEEFAAAAADKITTTPIPEAEHDSHDRLVGFFCMLLAATLSGLAGVWFEKLLKAPPAETISTAPPAPRPGIWVRNIQLSLFSLATTGVFGLVMLDGKEIAERGFWAGYGMWPLFAVACSAAGGIIVALVVQAADNVVKGFATSIAIVLSTILAALFATPSSSAPSPTAPAFVLGTALVVAATVIYAKAAPSASTGGKNGGGGGSGASSGRSGELGGDSDEQKLALPRFSQAEKSDS</sequence>
<keyword evidence="3 6" id="KW-1133">Transmembrane helix</keyword>
<dbReference type="PIRSF" id="PIRSF005799">
    <property type="entry name" value="UDP-gal_transpt"/>
    <property type="match status" value="1"/>
</dbReference>
<evidence type="ECO:0000256" key="6">
    <source>
        <dbReference type="SAM" id="Phobius"/>
    </source>
</evidence>
<evidence type="ECO:0000313" key="7">
    <source>
        <dbReference type="EMBL" id="KAJ3185622.1"/>
    </source>
</evidence>